<accession>A0AAP0HEF8</accession>
<organism evidence="1 2">
    <name type="scientific">Stephania japonica</name>
    <dbReference type="NCBI Taxonomy" id="461633"/>
    <lineage>
        <taxon>Eukaryota</taxon>
        <taxon>Viridiplantae</taxon>
        <taxon>Streptophyta</taxon>
        <taxon>Embryophyta</taxon>
        <taxon>Tracheophyta</taxon>
        <taxon>Spermatophyta</taxon>
        <taxon>Magnoliopsida</taxon>
        <taxon>Ranunculales</taxon>
        <taxon>Menispermaceae</taxon>
        <taxon>Menispermoideae</taxon>
        <taxon>Cissampelideae</taxon>
        <taxon>Stephania</taxon>
    </lineage>
</organism>
<dbReference type="Proteomes" id="UP001417504">
    <property type="component" value="Unassembled WGS sequence"/>
</dbReference>
<dbReference type="AlphaFoldDB" id="A0AAP0HEF8"/>
<evidence type="ECO:0000313" key="2">
    <source>
        <dbReference type="Proteomes" id="UP001417504"/>
    </source>
</evidence>
<proteinExistence type="predicted"/>
<evidence type="ECO:0000313" key="1">
    <source>
        <dbReference type="EMBL" id="KAK9085318.1"/>
    </source>
</evidence>
<name>A0AAP0HEF8_9MAGN</name>
<reference evidence="1 2" key="1">
    <citation type="submission" date="2024-01" db="EMBL/GenBank/DDBJ databases">
        <title>Genome assemblies of Stephania.</title>
        <authorList>
            <person name="Yang L."/>
        </authorList>
    </citation>
    <scope>NUCLEOTIDE SEQUENCE [LARGE SCALE GENOMIC DNA]</scope>
    <source>
        <strain evidence="1">QJT</strain>
        <tissue evidence="1">Leaf</tissue>
    </source>
</reference>
<protein>
    <submittedName>
        <fullName evidence="1">Uncharacterized protein</fullName>
    </submittedName>
</protein>
<dbReference type="EMBL" id="JBBNAE010000011">
    <property type="protein sequence ID" value="KAK9085318.1"/>
    <property type="molecule type" value="Genomic_DNA"/>
</dbReference>
<comment type="caution">
    <text evidence="1">The sequence shown here is derived from an EMBL/GenBank/DDBJ whole genome shotgun (WGS) entry which is preliminary data.</text>
</comment>
<keyword evidence="2" id="KW-1185">Reference proteome</keyword>
<sequence>MLLKVAFLTKYVPSLPDPLWVYLQENAVYNLGAGFVQWYTLHSPIRFSITGYKHVGDQLKTANINQSRRSLYHFRIVDGVDLTKLEQKEGFPCLKLVHYCTQCNLEKIDAGHNCVVQVNVNKVFNGLVNKRKYMEYQMNCEYASRPNGSAIFFTLKEPHLDCCII</sequence>
<gene>
    <name evidence="1" type="ORF">Sjap_025729</name>
</gene>